<evidence type="ECO:0000313" key="2">
    <source>
        <dbReference type="Proteomes" id="UP000586918"/>
    </source>
</evidence>
<dbReference type="RefSeq" id="WP_169416208.1">
    <property type="nucleotide sequence ID" value="NZ_JAAXKZ010000211.1"/>
</dbReference>
<dbReference type="PANTHER" id="PTHR36221:SF1">
    <property type="entry name" value="DUF742 DOMAIN-CONTAINING PROTEIN"/>
    <property type="match status" value="1"/>
</dbReference>
<proteinExistence type="predicted"/>
<comment type="caution">
    <text evidence="1">The sequence shown here is derived from an EMBL/GenBank/DDBJ whole genome shotgun (WGS) entry which is preliminary data.</text>
</comment>
<dbReference type="Pfam" id="PF05331">
    <property type="entry name" value="DUF742"/>
    <property type="match status" value="1"/>
</dbReference>
<dbReference type="Proteomes" id="UP000586918">
    <property type="component" value="Unassembled WGS sequence"/>
</dbReference>
<dbReference type="AlphaFoldDB" id="A0A848DSS4"/>
<reference evidence="1 2" key="1">
    <citation type="submission" date="2020-04" db="EMBL/GenBank/DDBJ databases">
        <authorList>
            <person name="Klaysubun C."/>
            <person name="Duangmal K."/>
            <person name="Lipun K."/>
        </authorList>
    </citation>
    <scope>NUCLEOTIDE SEQUENCE [LARGE SCALE GENOMIC DNA]</scope>
    <source>
        <strain evidence="1 2">DSM 45300</strain>
    </source>
</reference>
<sequence length="119" mass="12621">MSDHLADAGRVVPVYAVTGGRTRSTGRELPIEAMVSTTGRADWATDLQMEYRMILELAERPVCLVEIGAVLEVPVGVARVLVSDLADAGCLTVHTAPPTDDGRPGADVLEQLLAGLRAR</sequence>
<dbReference type="InterPro" id="IPR007995">
    <property type="entry name" value="DUF742"/>
</dbReference>
<accession>A0A848DSS4</accession>
<name>A0A848DSS4_9PSEU</name>
<organism evidence="1 2">
    <name type="scientific">Pseudonocardia bannensis</name>
    <dbReference type="NCBI Taxonomy" id="630973"/>
    <lineage>
        <taxon>Bacteria</taxon>
        <taxon>Bacillati</taxon>
        <taxon>Actinomycetota</taxon>
        <taxon>Actinomycetes</taxon>
        <taxon>Pseudonocardiales</taxon>
        <taxon>Pseudonocardiaceae</taxon>
        <taxon>Pseudonocardia</taxon>
    </lineage>
</organism>
<protein>
    <submittedName>
        <fullName evidence="1">DUF742 domain-containing protein</fullName>
    </submittedName>
</protein>
<evidence type="ECO:0000313" key="1">
    <source>
        <dbReference type="EMBL" id="NMH95563.1"/>
    </source>
</evidence>
<gene>
    <name evidence="1" type="ORF">HF519_29285</name>
</gene>
<dbReference type="EMBL" id="JAAXKZ010000211">
    <property type="protein sequence ID" value="NMH95563.1"/>
    <property type="molecule type" value="Genomic_DNA"/>
</dbReference>
<dbReference type="PANTHER" id="PTHR36221">
    <property type="entry name" value="DUF742 DOMAIN-CONTAINING PROTEIN"/>
    <property type="match status" value="1"/>
</dbReference>
<keyword evidence="2" id="KW-1185">Reference proteome</keyword>